<gene>
    <name evidence="3" type="ORF">BRAPAZ1V2_A02P35600.2</name>
</gene>
<reference evidence="3 4" key="1">
    <citation type="submission" date="2021-07" db="EMBL/GenBank/DDBJ databases">
        <authorList>
            <consortium name="Genoscope - CEA"/>
            <person name="William W."/>
        </authorList>
    </citation>
    <scope>NUCLEOTIDE SEQUENCE [LARGE SCALE GENOMIC DNA]</scope>
</reference>
<accession>A0A8D9M1C2</accession>
<evidence type="ECO:0000256" key="1">
    <source>
        <dbReference type="SAM" id="Phobius"/>
    </source>
</evidence>
<feature type="transmembrane region" description="Helical" evidence="1">
    <location>
        <begin position="454"/>
        <end position="473"/>
    </location>
</feature>
<feature type="domain" description="Reverse transcriptase" evidence="2">
    <location>
        <begin position="1"/>
        <end position="79"/>
    </location>
</feature>
<dbReference type="PANTHER" id="PTHR33116:SF78">
    <property type="entry name" value="OS12G0587133 PROTEIN"/>
    <property type="match status" value="1"/>
</dbReference>
<dbReference type="EMBL" id="LS974618">
    <property type="protein sequence ID" value="CAG7894608.1"/>
    <property type="molecule type" value="Genomic_DNA"/>
</dbReference>
<dbReference type="InterPro" id="IPR026960">
    <property type="entry name" value="RVT-Znf"/>
</dbReference>
<evidence type="ECO:0000259" key="2">
    <source>
        <dbReference type="PROSITE" id="PS50878"/>
    </source>
</evidence>
<evidence type="ECO:0000313" key="4">
    <source>
        <dbReference type="Proteomes" id="UP000694005"/>
    </source>
</evidence>
<keyword evidence="1" id="KW-0812">Transmembrane</keyword>
<name>A0A8D9M1C2_BRACM</name>
<feature type="transmembrane region" description="Helical" evidence="1">
    <location>
        <begin position="189"/>
        <end position="209"/>
    </location>
</feature>
<dbReference type="PANTHER" id="PTHR33116">
    <property type="entry name" value="REVERSE TRANSCRIPTASE ZINC-BINDING DOMAIN-CONTAINING PROTEIN-RELATED-RELATED"/>
    <property type="match status" value="1"/>
</dbReference>
<dbReference type="InterPro" id="IPR000477">
    <property type="entry name" value="RT_dom"/>
</dbReference>
<dbReference type="PROSITE" id="PS50878">
    <property type="entry name" value="RT_POL"/>
    <property type="match status" value="1"/>
</dbReference>
<dbReference type="AlphaFoldDB" id="A0A8D9M1C2"/>
<organism evidence="3 4">
    <name type="scientific">Brassica campestris</name>
    <name type="common">Field mustard</name>
    <dbReference type="NCBI Taxonomy" id="3711"/>
    <lineage>
        <taxon>Eukaryota</taxon>
        <taxon>Viridiplantae</taxon>
        <taxon>Streptophyta</taxon>
        <taxon>Embryophyta</taxon>
        <taxon>Tracheophyta</taxon>
        <taxon>Spermatophyta</taxon>
        <taxon>Magnoliopsida</taxon>
        <taxon>eudicotyledons</taxon>
        <taxon>Gunneridae</taxon>
        <taxon>Pentapetalae</taxon>
        <taxon>rosids</taxon>
        <taxon>malvids</taxon>
        <taxon>Brassicales</taxon>
        <taxon>Brassicaceae</taxon>
        <taxon>Brassiceae</taxon>
        <taxon>Brassica</taxon>
    </lineage>
</organism>
<feature type="transmembrane region" description="Helical" evidence="1">
    <location>
        <begin position="413"/>
        <end position="434"/>
    </location>
</feature>
<dbReference type="Proteomes" id="UP000694005">
    <property type="component" value="Chromosome A02"/>
</dbReference>
<sequence>LSHLSFADDIVVFTDGSPASLVGTLQVFDEFASMSGLRINVAKSTVFAAGRGRRALEEAATNSGLSVSTLPIKYLGLPLTTKIMTRNDYEPLTTKIRNRLLSWTSKALSYAGRLLLIKSVIASITNFWCAAFCLPQACIDEIESMCSAFLWSGSPNNTSRAKIAWEEVCCPREEGGLGIRRVKDVSTVFMLKLIWCLFSNTASLWVSWVRRYLLRDAVLWDVKDTGLGSWAWRKLLRIRDIAKPFVRWNIGDGNTVRFWTDLWHPSGRLIDIAGESGTQKLGIGRDRRISDLLVGGAWRFRRCRDQNLQSMIHDVIGFPITLSSGRDTVLWKRRDDEFGNKFSASETWHQIRSSRSRVQWSKIVWFSQGVPRYAFITWLAIRDRLSTGHRTSQWGQPQRCLYCGEPDETRDHLFFACPFTFTLWLKVVGNLFGIDPDPDWDTTLERLQNGTYDRLTFILLRLVFQVSVYFIWIERNDRKHSNRAKSVEQLAKLIDKAVRNSLSSTHYFLKPKLKGIMCRWFEAHPHRE</sequence>
<keyword evidence="1" id="KW-1133">Transmembrane helix</keyword>
<protein>
    <recommendedName>
        <fullName evidence="2">Reverse transcriptase domain-containing protein</fullName>
    </recommendedName>
</protein>
<feature type="non-terminal residue" evidence="3">
    <location>
        <position position="1"/>
    </location>
</feature>
<dbReference type="Gramene" id="A02p35600.2_BraZ1">
    <property type="protein sequence ID" value="A02p35600.2_BraZ1.CDS.1"/>
    <property type="gene ID" value="A02g35600.2_BraZ1"/>
</dbReference>
<keyword evidence="1" id="KW-0472">Membrane</keyword>
<proteinExistence type="predicted"/>
<evidence type="ECO:0000313" key="3">
    <source>
        <dbReference type="EMBL" id="CAG7894608.1"/>
    </source>
</evidence>
<dbReference type="Pfam" id="PF13966">
    <property type="entry name" value="zf-RVT"/>
    <property type="match status" value="1"/>
</dbReference>